<dbReference type="SMART" id="SM00355">
    <property type="entry name" value="ZnF_C2H2"/>
    <property type="match status" value="18"/>
</dbReference>
<feature type="region of interest" description="Disordered" evidence="8">
    <location>
        <begin position="420"/>
        <end position="447"/>
    </location>
</feature>
<evidence type="ECO:0000256" key="1">
    <source>
        <dbReference type="ARBA" id="ARBA00004123"/>
    </source>
</evidence>
<keyword evidence="5" id="KW-0862">Zinc</keyword>
<dbReference type="Pfam" id="PF13912">
    <property type="entry name" value="zf-C2H2_6"/>
    <property type="match status" value="2"/>
</dbReference>
<feature type="domain" description="C2H2-type" evidence="9">
    <location>
        <begin position="815"/>
        <end position="842"/>
    </location>
</feature>
<feature type="compositionally biased region" description="Basic residues" evidence="8">
    <location>
        <begin position="53"/>
        <end position="62"/>
    </location>
</feature>
<feature type="domain" description="C2H2-type" evidence="9">
    <location>
        <begin position="236"/>
        <end position="258"/>
    </location>
</feature>
<keyword evidence="2" id="KW-0479">Metal-binding</keyword>
<feature type="domain" description="C2H2-type" evidence="9">
    <location>
        <begin position="124"/>
        <end position="151"/>
    </location>
</feature>
<keyword evidence="11" id="KW-1185">Reference proteome</keyword>
<dbReference type="SUPFAM" id="SSF57667">
    <property type="entry name" value="beta-beta-alpha zinc fingers"/>
    <property type="match status" value="8"/>
</dbReference>
<reference evidence="11" key="1">
    <citation type="journal article" date="2015" name="Proc. Natl. Acad. Sci. U.S.A.">
        <title>Genome sequence of the Asian Tiger mosquito, Aedes albopictus, reveals insights into its biology, genetics, and evolution.</title>
        <authorList>
            <person name="Chen X.G."/>
            <person name="Jiang X."/>
            <person name="Gu J."/>
            <person name="Xu M."/>
            <person name="Wu Y."/>
            <person name="Deng Y."/>
            <person name="Zhang C."/>
            <person name="Bonizzoni M."/>
            <person name="Dermauw W."/>
            <person name="Vontas J."/>
            <person name="Armbruster P."/>
            <person name="Huang X."/>
            <person name="Yang Y."/>
            <person name="Zhang H."/>
            <person name="He W."/>
            <person name="Peng H."/>
            <person name="Liu Y."/>
            <person name="Wu K."/>
            <person name="Chen J."/>
            <person name="Lirakis M."/>
            <person name="Topalis P."/>
            <person name="Van Leeuwen T."/>
            <person name="Hall A.B."/>
            <person name="Jiang X."/>
            <person name="Thorpe C."/>
            <person name="Mueller R.L."/>
            <person name="Sun C."/>
            <person name="Waterhouse R.M."/>
            <person name="Yan G."/>
            <person name="Tu Z.J."/>
            <person name="Fang X."/>
            <person name="James A.A."/>
        </authorList>
    </citation>
    <scope>NUCLEOTIDE SEQUENCE [LARGE SCALE GENOMIC DNA]</scope>
    <source>
        <strain evidence="11">Foshan</strain>
    </source>
</reference>
<feature type="domain" description="C2H2-type" evidence="9">
    <location>
        <begin position="261"/>
        <end position="288"/>
    </location>
</feature>
<keyword evidence="6" id="KW-0539">Nucleus</keyword>
<reference evidence="10" key="2">
    <citation type="submission" date="2025-05" db="UniProtKB">
        <authorList>
            <consortium name="EnsemblMetazoa"/>
        </authorList>
    </citation>
    <scope>IDENTIFICATION</scope>
    <source>
        <strain evidence="10">Foshan</strain>
    </source>
</reference>
<dbReference type="InterPro" id="IPR050888">
    <property type="entry name" value="ZnF_C2H2-type_TF"/>
</dbReference>
<evidence type="ECO:0000256" key="6">
    <source>
        <dbReference type="ARBA" id="ARBA00023242"/>
    </source>
</evidence>
<feature type="region of interest" description="Disordered" evidence="8">
    <location>
        <begin position="1"/>
        <end position="122"/>
    </location>
</feature>
<organism evidence="10 11">
    <name type="scientific">Aedes albopictus</name>
    <name type="common">Asian tiger mosquito</name>
    <name type="synonym">Stegomyia albopicta</name>
    <dbReference type="NCBI Taxonomy" id="7160"/>
    <lineage>
        <taxon>Eukaryota</taxon>
        <taxon>Metazoa</taxon>
        <taxon>Ecdysozoa</taxon>
        <taxon>Arthropoda</taxon>
        <taxon>Hexapoda</taxon>
        <taxon>Insecta</taxon>
        <taxon>Pterygota</taxon>
        <taxon>Neoptera</taxon>
        <taxon>Endopterygota</taxon>
        <taxon>Diptera</taxon>
        <taxon>Nematocera</taxon>
        <taxon>Culicoidea</taxon>
        <taxon>Culicidae</taxon>
        <taxon>Culicinae</taxon>
        <taxon>Aedini</taxon>
        <taxon>Aedes</taxon>
        <taxon>Stegomyia</taxon>
    </lineage>
</organism>
<evidence type="ECO:0000256" key="8">
    <source>
        <dbReference type="SAM" id="MobiDB-lite"/>
    </source>
</evidence>
<evidence type="ECO:0000256" key="4">
    <source>
        <dbReference type="ARBA" id="ARBA00022771"/>
    </source>
</evidence>
<feature type="domain" description="C2H2-type" evidence="9">
    <location>
        <begin position="152"/>
        <end position="179"/>
    </location>
</feature>
<dbReference type="PANTHER" id="PTHR24406">
    <property type="entry name" value="TRANSCRIPTIONAL REPRESSOR CTCFL-RELATED"/>
    <property type="match status" value="1"/>
</dbReference>
<feature type="region of interest" description="Disordered" evidence="8">
    <location>
        <begin position="505"/>
        <end position="638"/>
    </location>
</feature>
<keyword evidence="3" id="KW-0677">Repeat</keyword>
<feature type="domain" description="C2H2-type" evidence="9">
    <location>
        <begin position="787"/>
        <end position="814"/>
    </location>
</feature>
<feature type="domain" description="C2H2-type" evidence="9">
    <location>
        <begin position="732"/>
        <end position="759"/>
    </location>
</feature>
<feature type="domain" description="C2H2-type" evidence="9">
    <location>
        <begin position="313"/>
        <end position="341"/>
    </location>
</feature>
<feature type="domain" description="C2H2-type" evidence="9">
    <location>
        <begin position="760"/>
        <end position="782"/>
    </location>
</feature>
<evidence type="ECO:0000256" key="3">
    <source>
        <dbReference type="ARBA" id="ARBA00022737"/>
    </source>
</evidence>
<accession>A0ABM1Z897</accession>
<feature type="compositionally biased region" description="Basic and acidic residues" evidence="8">
    <location>
        <begin position="577"/>
        <end position="586"/>
    </location>
</feature>
<dbReference type="Pfam" id="PF00096">
    <property type="entry name" value="zf-C2H2"/>
    <property type="match status" value="8"/>
</dbReference>
<name>A0ABM1Z897_AEDAL</name>
<keyword evidence="4 7" id="KW-0863">Zinc-finger</keyword>
<protein>
    <recommendedName>
        <fullName evidence="9">C2H2-type domain-containing protein</fullName>
    </recommendedName>
</protein>
<feature type="domain" description="C2H2-type" evidence="9">
    <location>
        <begin position="180"/>
        <end position="207"/>
    </location>
</feature>
<evidence type="ECO:0000313" key="11">
    <source>
        <dbReference type="Proteomes" id="UP000069940"/>
    </source>
</evidence>
<dbReference type="GeneID" id="115262147"/>
<evidence type="ECO:0000256" key="7">
    <source>
        <dbReference type="PROSITE-ProRule" id="PRU00042"/>
    </source>
</evidence>
<sequence length="993" mass="114112">MSMSEAAEPEPPTNGDSHEKSTEASVAASLLSVQEECHNKQELHPKQDAFNKGGKKAGRPRKPRPEILSLEEYDRDEDFGKIAEKENTAGRKRGRPRTKPVDEDLSQQEKKKRGRPKDETKSNVTCDLCGKFFKYRVLLKRHEQTHYGIKEFQCEICHKRFLQKGGLTVHLRQHTGERPYKCPYCPASFRGQSSLDCHVFRHTQQGTKCPQCPSVFATPAIVKQHIREVHTTEKPHTCQICGESYKHRKSLTTHLEDHDKRICTVCGKVFNTMFALMTHRHIHEQNPKCSLCNRTFKSEEELQAHSKLRGRAYQCELCCYSFNKAEFLNNHHRRDHWKELGLERLARKIVPRPRKPKPEGPKVKKRRIPLPMVTTESDPREEVVEESANTALPNLPAVEAKPIVETPISDVQAVLQPTEQESANGELKQEHHDDQDHSDHDGNDFTVDDVQGIESDESEVKFFNETMDCLPKCEIKQEVESQVEESVTSVLPSWEPGDLVKVELEKAENQEEETVVLGEDPIDEEKIEEEPKEEKEEPSDSEDDIPLAVLSSTFRAKTPLEKKKLSVTSDENSVPKPSEDSSDDGKLYSIGDPSDNEQSSVFRSSETEEDDIEIEKPKPKRKRRRKQQNGERTAKRSKKKQNVTCSLCGEAFEGRVLLREHRKAAHPDGKVNTGPLICELCGKKYATISSLTVHRSQHKEYQRFKCDECPKAFTFQCYLENHKRIEHRNERLICPLCGKLFKYGPDLKRHSLQHEEDKPFKCEECPAAFRHPSALHSHKAIHEKLVFTCSICNKNFRYANSLRVHKRIHSGVKRFRCEICDREFSQKAPLMKHMDIHSVDRQVKCVVCDKVYYKKVELTIHQAQEHPNHPLIGRTVKLHECKICGVVFTKPGHLKIHSDIHGDEYRFKCDMCEDQKFKQKAGLRHHWKHFHHIEPPKRNLGKKPAVKKVEKVVVRTVTGADLGPPPTLPQMVGMSNDLDFVMQRIECEIAGSN</sequence>
<dbReference type="Proteomes" id="UP000069940">
    <property type="component" value="Unassembled WGS sequence"/>
</dbReference>
<feature type="domain" description="C2H2-type" evidence="9">
    <location>
        <begin position="704"/>
        <end position="732"/>
    </location>
</feature>
<feature type="compositionally biased region" description="Basic and acidic residues" evidence="8">
    <location>
        <begin position="35"/>
        <end position="49"/>
    </location>
</feature>
<dbReference type="EnsemblMetazoa" id="AALFPA23_016001.R23324">
    <property type="protein sequence ID" value="AALFPA23_016001.P23324"/>
    <property type="gene ID" value="AALFPA23_016001"/>
</dbReference>
<feature type="compositionally biased region" description="Acidic residues" evidence="8">
    <location>
        <begin position="510"/>
        <end position="545"/>
    </location>
</feature>
<dbReference type="Gene3D" id="3.30.160.60">
    <property type="entry name" value="Classic Zinc Finger"/>
    <property type="match status" value="11"/>
</dbReference>
<feature type="compositionally biased region" description="Basic and acidic residues" evidence="8">
    <location>
        <begin position="427"/>
        <end position="443"/>
    </location>
</feature>
<dbReference type="PROSITE" id="PS00028">
    <property type="entry name" value="ZINC_FINGER_C2H2_1"/>
    <property type="match status" value="13"/>
</dbReference>
<comment type="subcellular location">
    <subcellularLocation>
        <location evidence="1">Nucleus</location>
    </subcellularLocation>
</comment>
<feature type="domain" description="C2H2-type" evidence="9">
    <location>
        <begin position="643"/>
        <end position="671"/>
    </location>
</feature>
<feature type="compositionally biased region" description="Basic and acidic residues" evidence="8">
    <location>
        <begin position="78"/>
        <end position="89"/>
    </location>
</feature>
<evidence type="ECO:0000256" key="2">
    <source>
        <dbReference type="ARBA" id="ARBA00022723"/>
    </source>
</evidence>
<dbReference type="PROSITE" id="PS50157">
    <property type="entry name" value="ZINC_FINGER_C2H2_2"/>
    <property type="match status" value="15"/>
</dbReference>
<dbReference type="Pfam" id="PF12874">
    <property type="entry name" value="zf-met"/>
    <property type="match status" value="1"/>
</dbReference>
<evidence type="ECO:0000313" key="10">
    <source>
        <dbReference type="EnsemblMetazoa" id="AALFPA23_016001.P23324"/>
    </source>
</evidence>
<evidence type="ECO:0000256" key="5">
    <source>
        <dbReference type="ARBA" id="ARBA00022833"/>
    </source>
</evidence>
<dbReference type="InterPro" id="IPR013087">
    <property type="entry name" value="Znf_C2H2_type"/>
</dbReference>
<feature type="domain" description="C2H2-type" evidence="9">
    <location>
        <begin position="207"/>
        <end position="235"/>
    </location>
</feature>
<proteinExistence type="predicted"/>
<feature type="compositionally biased region" description="Basic residues" evidence="8">
    <location>
        <begin position="618"/>
        <end position="627"/>
    </location>
</feature>
<feature type="domain" description="C2H2-type" evidence="9">
    <location>
        <begin position="676"/>
        <end position="703"/>
    </location>
</feature>
<dbReference type="InterPro" id="IPR036236">
    <property type="entry name" value="Znf_C2H2_sf"/>
</dbReference>
<dbReference type="RefSeq" id="XP_029720157.2">
    <property type="nucleotide sequence ID" value="XM_029864297.2"/>
</dbReference>
<evidence type="ECO:0000259" key="9">
    <source>
        <dbReference type="PROSITE" id="PS50157"/>
    </source>
</evidence>
<feature type="domain" description="C2H2-type" evidence="9">
    <location>
        <begin position="879"/>
        <end position="906"/>
    </location>
</feature>